<accession>A0A7D6ZN99</accession>
<keyword evidence="4" id="KW-1185">Reference proteome</keyword>
<evidence type="ECO:0000256" key="1">
    <source>
        <dbReference type="ARBA" id="ARBA00022801"/>
    </source>
</evidence>
<evidence type="ECO:0000313" key="3">
    <source>
        <dbReference type="EMBL" id="QLY34687.1"/>
    </source>
</evidence>
<dbReference type="KEGG" id="nhu:H0264_26955"/>
<dbReference type="SUPFAM" id="SSF53474">
    <property type="entry name" value="alpha/beta-Hydrolases"/>
    <property type="match status" value="1"/>
</dbReference>
<evidence type="ECO:0000259" key="2">
    <source>
        <dbReference type="Pfam" id="PF00561"/>
    </source>
</evidence>
<dbReference type="Pfam" id="PF00561">
    <property type="entry name" value="Abhydrolase_1"/>
    <property type="match status" value="1"/>
</dbReference>
<keyword evidence="1 3" id="KW-0378">Hydrolase</keyword>
<gene>
    <name evidence="3" type="ORF">H0264_26955</name>
</gene>
<dbReference type="InterPro" id="IPR029058">
    <property type="entry name" value="AB_hydrolase_fold"/>
</dbReference>
<reference evidence="3 4" key="1">
    <citation type="submission" date="2020-07" db="EMBL/GenBank/DDBJ databases">
        <authorList>
            <person name="Zhuang K."/>
            <person name="Ran Y."/>
        </authorList>
    </citation>
    <scope>NUCLEOTIDE SEQUENCE [LARGE SCALE GENOMIC DNA]</scope>
    <source>
        <strain evidence="3 4">WCH-YHL-001</strain>
    </source>
</reference>
<dbReference type="Gene3D" id="3.40.50.1820">
    <property type="entry name" value="alpha/beta hydrolase"/>
    <property type="match status" value="1"/>
</dbReference>
<protein>
    <submittedName>
        <fullName evidence="3">Alpha/beta hydrolase</fullName>
    </submittedName>
</protein>
<organism evidence="3 4">
    <name type="scientific">Nocardia huaxiensis</name>
    <dbReference type="NCBI Taxonomy" id="2755382"/>
    <lineage>
        <taxon>Bacteria</taxon>
        <taxon>Bacillati</taxon>
        <taxon>Actinomycetota</taxon>
        <taxon>Actinomycetes</taxon>
        <taxon>Mycobacteriales</taxon>
        <taxon>Nocardiaceae</taxon>
        <taxon>Nocardia</taxon>
    </lineage>
</organism>
<dbReference type="EMBL" id="CP059399">
    <property type="protein sequence ID" value="QLY34687.1"/>
    <property type="molecule type" value="Genomic_DNA"/>
</dbReference>
<dbReference type="InterPro" id="IPR000073">
    <property type="entry name" value="AB_hydrolase_1"/>
</dbReference>
<dbReference type="PRINTS" id="PR00412">
    <property type="entry name" value="EPOXHYDRLASE"/>
</dbReference>
<dbReference type="InterPro" id="IPR000639">
    <property type="entry name" value="Epox_hydrolase-like"/>
</dbReference>
<evidence type="ECO:0000313" key="4">
    <source>
        <dbReference type="Proteomes" id="UP000515512"/>
    </source>
</evidence>
<dbReference type="Proteomes" id="UP000515512">
    <property type="component" value="Chromosome"/>
</dbReference>
<dbReference type="GO" id="GO:0016787">
    <property type="term" value="F:hydrolase activity"/>
    <property type="evidence" value="ECO:0007669"/>
    <property type="project" value="UniProtKB-KW"/>
</dbReference>
<dbReference type="AlphaFoldDB" id="A0A7D6ZN99"/>
<sequence length="291" mass="32378">MFDGFSEFDIDVSGTTIHGRCGGSGPPVLLLHGIPETHLMWHRVAPELARHHTVVATDLRGFGASGKPESTPDHSPYAMSTLARDQVAVMAELGFPRFAVAGHDRGARCAYRMALDHPEVVTALAVLDIIPTGDVFDHSDHDLWLSHWVWTFLAAPRPIPEIMIARSPSTFVNHMLDSWSSDPSVFPPSLRTAYITNFATPQGIRAICEEYRAAATIDYADDHRDLGVRRIECPVLVLWDEKGFVGQSFDPLRVWQRWAPDVRGKPLRGGHFLPEENPDEVARELLDFLSA</sequence>
<feature type="domain" description="AB hydrolase-1" evidence="2">
    <location>
        <begin position="26"/>
        <end position="278"/>
    </location>
</feature>
<name>A0A7D6ZN99_9NOCA</name>
<proteinExistence type="predicted"/>
<dbReference type="PANTHER" id="PTHR43329">
    <property type="entry name" value="EPOXIDE HYDROLASE"/>
    <property type="match status" value="1"/>
</dbReference>